<feature type="domain" description="FAD dependent oxidoreductase" evidence="2">
    <location>
        <begin position="46"/>
        <end position="474"/>
    </location>
</feature>
<dbReference type="STRING" id="196109.A0A136IRT4"/>
<dbReference type="InterPro" id="IPR006076">
    <property type="entry name" value="FAD-dep_OxRdtase"/>
</dbReference>
<dbReference type="InterPro" id="IPR036188">
    <property type="entry name" value="FAD/NAD-bd_sf"/>
</dbReference>
<gene>
    <name evidence="3" type="ORF">Micbo1qcDRAFT_197663</name>
</gene>
<proteinExistence type="predicted"/>
<dbReference type="Gene3D" id="3.30.9.10">
    <property type="entry name" value="D-Amino Acid Oxidase, subunit A, domain 2"/>
    <property type="match status" value="1"/>
</dbReference>
<dbReference type="OrthoDB" id="429143at2759"/>
<dbReference type="GO" id="GO:0005737">
    <property type="term" value="C:cytoplasm"/>
    <property type="evidence" value="ECO:0007669"/>
    <property type="project" value="TreeGrafter"/>
</dbReference>
<protein>
    <submittedName>
        <fullName evidence="3">FAD dependent oxidoreductase</fullName>
    </submittedName>
</protein>
<evidence type="ECO:0000313" key="4">
    <source>
        <dbReference type="Proteomes" id="UP000070501"/>
    </source>
</evidence>
<dbReference type="EMBL" id="KQ964261">
    <property type="protein sequence ID" value="KXJ87663.1"/>
    <property type="molecule type" value="Genomic_DNA"/>
</dbReference>
<dbReference type="AlphaFoldDB" id="A0A136IRT4"/>
<dbReference type="Pfam" id="PF01266">
    <property type="entry name" value="DAO"/>
    <property type="match status" value="1"/>
</dbReference>
<evidence type="ECO:0000259" key="2">
    <source>
        <dbReference type="Pfam" id="PF01266"/>
    </source>
</evidence>
<evidence type="ECO:0000256" key="1">
    <source>
        <dbReference type="SAM" id="MobiDB-lite"/>
    </source>
</evidence>
<dbReference type="Gene3D" id="3.50.50.60">
    <property type="entry name" value="FAD/NAD(P)-binding domain"/>
    <property type="match status" value="1"/>
</dbReference>
<dbReference type="InParanoid" id="A0A136IRT4"/>
<dbReference type="SUPFAM" id="SSF51905">
    <property type="entry name" value="FAD/NAD(P)-binding domain"/>
    <property type="match status" value="1"/>
</dbReference>
<keyword evidence="4" id="KW-1185">Reference proteome</keyword>
<organism evidence="3 4">
    <name type="scientific">Microdochium bolleyi</name>
    <dbReference type="NCBI Taxonomy" id="196109"/>
    <lineage>
        <taxon>Eukaryota</taxon>
        <taxon>Fungi</taxon>
        <taxon>Dikarya</taxon>
        <taxon>Ascomycota</taxon>
        <taxon>Pezizomycotina</taxon>
        <taxon>Sordariomycetes</taxon>
        <taxon>Xylariomycetidae</taxon>
        <taxon>Xylariales</taxon>
        <taxon>Microdochiaceae</taxon>
        <taxon>Microdochium</taxon>
    </lineage>
</organism>
<feature type="region of interest" description="Disordered" evidence="1">
    <location>
        <begin position="383"/>
        <end position="414"/>
    </location>
</feature>
<reference evidence="4" key="1">
    <citation type="submission" date="2016-02" db="EMBL/GenBank/DDBJ databases">
        <title>Draft genome sequence of Microdochium bolleyi, a fungal endophyte of beachgrass.</title>
        <authorList>
            <consortium name="DOE Joint Genome Institute"/>
            <person name="David A.S."/>
            <person name="May G."/>
            <person name="Haridas S."/>
            <person name="Lim J."/>
            <person name="Wang M."/>
            <person name="Labutti K."/>
            <person name="Lipzen A."/>
            <person name="Barry K."/>
            <person name="Grigoriev I.V."/>
        </authorList>
    </citation>
    <scope>NUCLEOTIDE SEQUENCE [LARGE SCALE GENOMIC DNA]</scope>
    <source>
        <strain evidence="4">J235TASD1</strain>
    </source>
</reference>
<evidence type="ECO:0000313" key="3">
    <source>
        <dbReference type="EMBL" id="KXJ87663.1"/>
    </source>
</evidence>
<feature type="region of interest" description="Disordered" evidence="1">
    <location>
        <begin position="1"/>
        <end position="23"/>
    </location>
</feature>
<sequence length="521" mass="56863">MTQTTRVHPTQAELPSENPSKSYWHTQPSEKLLGHRTTSDLPESTDVIIVGSGITGAFAAKTLREKRPELKVVMLEAREACWGATGRNGGHCQPLVYLQQPHIASFELRNYFHVKSLVEELSIPCDWRSTSGVHAFYAEDLWALAQSKVASLKDNYPDLAANVSLVRKGRDGSPAWLLEDERRELTLDALRIGSAEGAVIQWHAASLWPYKLVAFILEKLLAEAAGDDGFNLQTKTPATGISRIVGGTNSKNHPWTVHTQRGSISAAQVLLCTNGYTSHLLEQFSDLIVPVRGQVSALKPPQEPHPGQPPLDIGHTYGILAGPADDYLIQRPPPSAELIFGGGRPHAKHEGVGVSDDSAVDEPVSWYLRGELSGLVDLSIREPGAETAERSERTSRADEADLQSKQQQKGRVAKHDLTPTHDWSGIMGYSRDEHPWVGPVPESLGGGKGLYLCGGYTGHGMPNAPLSAKAVVELMLSVMVGDDDEVDIPMEFLITEKRVNDARRRKPVGEEEVGIAGLRHM</sequence>
<accession>A0A136IRT4</accession>
<name>A0A136IRT4_9PEZI</name>
<dbReference type="Proteomes" id="UP000070501">
    <property type="component" value="Unassembled WGS sequence"/>
</dbReference>
<feature type="compositionally biased region" description="Basic and acidic residues" evidence="1">
    <location>
        <begin position="383"/>
        <end position="399"/>
    </location>
</feature>
<dbReference type="PANTHER" id="PTHR13847">
    <property type="entry name" value="SARCOSINE DEHYDROGENASE-RELATED"/>
    <property type="match status" value="1"/>
</dbReference>
<dbReference type="PANTHER" id="PTHR13847:SF129">
    <property type="entry name" value="FAD DEPENDENT OXIDOREDUCTASE"/>
    <property type="match status" value="1"/>
</dbReference>